<dbReference type="Proteomes" id="UP000664132">
    <property type="component" value="Unassembled WGS sequence"/>
</dbReference>
<feature type="region of interest" description="Disordered" evidence="1">
    <location>
        <begin position="1"/>
        <end position="44"/>
    </location>
</feature>
<evidence type="ECO:0000256" key="1">
    <source>
        <dbReference type="SAM" id="MobiDB-lite"/>
    </source>
</evidence>
<evidence type="ECO:0000313" key="2">
    <source>
        <dbReference type="EMBL" id="KAG4412493.1"/>
    </source>
</evidence>
<dbReference type="AlphaFoldDB" id="A0A8H7T4Z2"/>
<keyword evidence="3" id="KW-1185">Reference proteome</keyword>
<evidence type="ECO:0000313" key="3">
    <source>
        <dbReference type="Proteomes" id="UP000664132"/>
    </source>
</evidence>
<feature type="compositionally biased region" description="Polar residues" evidence="1">
    <location>
        <begin position="19"/>
        <end position="32"/>
    </location>
</feature>
<sequence>MSASRQYAAPSSVDARHLASSNINSGSPTSQPAKGGHSASRDTGPEDAALHILCPTTAKLGYMQDVGYRFDVATFGANAMNSYSRKAEISRADYQSTNHKSGVSQQAGSHGITNLSDTFDETQNFSPGRTNLEILVKDAKFSPETPPALPAAGTQLQAMATSGTHARQVGTANALEGLCSVRLKKRRREQTSNLSHVKHTESSDDGARGSKRTKVDCDCEDDHTWWMTIKIGEMNEVLQRIDTAIGVVKMLSNGSNDLGNIITEYNLIDLLKESRAILNGAKDDMKTEGGRDREATE</sequence>
<comment type="caution">
    <text evidence="2">The sequence shown here is derived from an EMBL/GenBank/DDBJ whole genome shotgun (WGS) entry which is preliminary data.</text>
</comment>
<gene>
    <name evidence="2" type="ORF">IFR04_014387</name>
</gene>
<name>A0A8H7T4Z2_9HELO</name>
<dbReference type="EMBL" id="JAFJYH010000375">
    <property type="protein sequence ID" value="KAG4412493.1"/>
    <property type="molecule type" value="Genomic_DNA"/>
</dbReference>
<feature type="region of interest" description="Disordered" evidence="1">
    <location>
        <begin position="187"/>
        <end position="214"/>
    </location>
</feature>
<feature type="compositionally biased region" description="Basic and acidic residues" evidence="1">
    <location>
        <begin position="198"/>
        <end position="214"/>
    </location>
</feature>
<accession>A0A8H7T4Z2</accession>
<protein>
    <submittedName>
        <fullName evidence="2">Uncharacterized protein</fullName>
    </submittedName>
</protein>
<organism evidence="2 3">
    <name type="scientific">Cadophora malorum</name>
    <dbReference type="NCBI Taxonomy" id="108018"/>
    <lineage>
        <taxon>Eukaryota</taxon>
        <taxon>Fungi</taxon>
        <taxon>Dikarya</taxon>
        <taxon>Ascomycota</taxon>
        <taxon>Pezizomycotina</taxon>
        <taxon>Leotiomycetes</taxon>
        <taxon>Helotiales</taxon>
        <taxon>Ploettnerulaceae</taxon>
        <taxon>Cadophora</taxon>
    </lineage>
</organism>
<proteinExistence type="predicted"/>
<dbReference type="OrthoDB" id="3480514at2759"/>
<reference evidence="2" key="1">
    <citation type="submission" date="2021-02" db="EMBL/GenBank/DDBJ databases">
        <title>Genome sequence Cadophora malorum strain M34.</title>
        <authorList>
            <person name="Stefanovic E."/>
            <person name="Vu D."/>
            <person name="Scully C."/>
            <person name="Dijksterhuis J."/>
            <person name="Roader J."/>
            <person name="Houbraken J."/>
        </authorList>
    </citation>
    <scope>NUCLEOTIDE SEQUENCE</scope>
    <source>
        <strain evidence="2">M34</strain>
    </source>
</reference>